<dbReference type="EMBL" id="KJ190158">
    <property type="protein sequence ID" value="AHN83751.1"/>
    <property type="molecule type" value="Genomic_DNA"/>
</dbReference>
<accession>A0A023MH37</accession>
<organism evidence="1 2">
    <name type="scientific">Escherichia phage FFH2</name>
    <dbReference type="NCBI Taxonomy" id="1446490"/>
    <lineage>
        <taxon>Viruses</taxon>
        <taxon>Duplodnaviria</taxon>
        <taxon>Heunggongvirae</taxon>
        <taxon>Uroviricota</taxon>
        <taxon>Caudoviricetes</taxon>
        <taxon>Vequintavirinae</taxon>
        <taxon>Vequintavirus</taxon>
        <taxon>Vequintavirus PDX</taxon>
        <taxon>Vequintavirus FFH2</taxon>
    </lineage>
</organism>
<dbReference type="GeneID" id="19486888"/>
<dbReference type="KEGG" id="vg:19486888"/>
<dbReference type="Proteomes" id="UP000026907">
    <property type="component" value="Segment"/>
</dbReference>
<keyword evidence="2" id="KW-1185">Reference proteome</keyword>
<evidence type="ECO:0000313" key="1">
    <source>
        <dbReference type="EMBL" id="AHN83751.1"/>
    </source>
</evidence>
<sequence length="116" mass="13841">MKIKLYYLNELNPLAQVRAIANTLICEKSVYCVELNAMRERLKGGYFDIHTAINGLNMEFIRLRNSRWNLARMEQDPAYLRKLVIENHLMFNAEGDYYHFHRRRWYRGGNTGKNAK</sequence>
<evidence type="ECO:0000313" key="2">
    <source>
        <dbReference type="Proteomes" id="UP000026907"/>
    </source>
</evidence>
<dbReference type="RefSeq" id="YP_009031072.1">
    <property type="nucleotide sequence ID" value="NC_024134.1"/>
</dbReference>
<proteinExistence type="predicted"/>
<reference evidence="1 2" key="1">
    <citation type="journal article" date="2014" name="Genome Announc.">
        <title>Complete Genome Sequences of Two Escherichia coli O157:H7 Phages Effective in Limiting Contamination of Food Products.</title>
        <authorList>
            <person name="Hong Y."/>
            <person name="Pan Y."/>
            <person name="Harman N.J."/>
            <person name="Ebner P.D."/>
        </authorList>
    </citation>
    <scope>NUCLEOTIDE SEQUENCE [LARGE SCALE GENOMIC DNA]</scope>
</reference>
<name>A0A023MH37_9CAUD</name>
<protein>
    <submittedName>
        <fullName evidence="1">Uncharacterized protein</fullName>
    </submittedName>
</protein>